<keyword evidence="4 9" id="KW-0547">Nucleotide-binding</keyword>
<dbReference type="Gene3D" id="1.10.510.10">
    <property type="entry name" value="Transferase(Phosphotransferase) domain 1"/>
    <property type="match status" value="1"/>
</dbReference>
<comment type="catalytic activity">
    <reaction evidence="8">
        <text>L-seryl-[protein] + ATP = O-phospho-L-seryl-[protein] + ADP + H(+)</text>
        <dbReference type="Rhea" id="RHEA:17989"/>
        <dbReference type="Rhea" id="RHEA-COMP:9863"/>
        <dbReference type="Rhea" id="RHEA-COMP:11604"/>
        <dbReference type="ChEBI" id="CHEBI:15378"/>
        <dbReference type="ChEBI" id="CHEBI:29999"/>
        <dbReference type="ChEBI" id="CHEBI:30616"/>
        <dbReference type="ChEBI" id="CHEBI:83421"/>
        <dbReference type="ChEBI" id="CHEBI:456216"/>
        <dbReference type="EC" id="2.7.11.1"/>
    </reaction>
</comment>
<evidence type="ECO:0000256" key="6">
    <source>
        <dbReference type="ARBA" id="ARBA00022840"/>
    </source>
</evidence>
<reference evidence="11 12" key="1">
    <citation type="submission" date="2022-04" db="EMBL/GenBank/DDBJ databases">
        <title>Positive selection, recombination, and allopatry shape intraspecific diversity of widespread and dominant cyanobacteria.</title>
        <authorList>
            <person name="Wei J."/>
            <person name="Shu W."/>
            <person name="Hu C."/>
        </authorList>
    </citation>
    <scope>NUCLEOTIDE SEQUENCE [LARGE SCALE GENOMIC DNA]</scope>
    <source>
        <strain evidence="11 12">GB2-A4</strain>
    </source>
</reference>
<evidence type="ECO:0000256" key="2">
    <source>
        <dbReference type="ARBA" id="ARBA00022527"/>
    </source>
</evidence>
<comment type="caution">
    <text evidence="11">The sequence shown here is derived from an EMBL/GenBank/DDBJ whole genome shotgun (WGS) entry which is preliminary data.</text>
</comment>
<sequence length="376" mass="42499">MAPSLADLSNFRANILNQTAPGQVCGSIQLFRDRYKVLRVLGRGGFGVTFLARDVSLPYHPLCVIKQLCPKVNDPVTLDRARKRFEQEAKTLSKLGSHAQIPQLLDYFEADGEFYLVQEYVRGSTLAREIRRYGPQSEVVVKRFLVEMLPLLRYVHSHRVIHRDIKPQNIIRCRDDGRLVLIDFGAVKEQIARLEDTSQRAPTTHFIGTVGFAPPEQLSMRPVFASDIYALGVTCVYLLTGKSPFDFDYDPSTGEIDWQGSAQVSEHFGRVLTKMLHHAPRDRYPSAEALLRALNLEPYLDSLSNCMTVQPHRPEPEHSSTAGAADGYQSPITRTAIAIREWKTKLQNRNLIKQKHLVPVGAVTTPARTQFRHQDT</sequence>
<dbReference type="InterPro" id="IPR011009">
    <property type="entry name" value="Kinase-like_dom_sf"/>
</dbReference>
<feature type="domain" description="Protein kinase" evidence="10">
    <location>
        <begin position="35"/>
        <end position="300"/>
    </location>
</feature>
<proteinExistence type="predicted"/>
<dbReference type="RefSeq" id="WP_190439391.1">
    <property type="nucleotide sequence ID" value="NZ_JAMPKM010000003.1"/>
</dbReference>
<evidence type="ECO:0000256" key="1">
    <source>
        <dbReference type="ARBA" id="ARBA00012513"/>
    </source>
</evidence>
<protein>
    <recommendedName>
        <fullName evidence="1">non-specific serine/threonine protein kinase</fullName>
        <ecNumber evidence="1">2.7.11.1</ecNumber>
    </recommendedName>
</protein>
<dbReference type="EMBL" id="JAMPKM010000003">
    <property type="protein sequence ID" value="MEP0817000.1"/>
    <property type="molecule type" value="Genomic_DNA"/>
</dbReference>
<keyword evidence="2 11" id="KW-0723">Serine/threonine-protein kinase</keyword>
<keyword evidence="3" id="KW-0808">Transferase</keyword>
<accession>A0ABV0J5E8</accession>
<evidence type="ECO:0000256" key="8">
    <source>
        <dbReference type="ARBA" id="ARBA00048679"/>
    </source>
</evidence>
<evidence type="ECO:0000259" key="10">
    <source>
        <dbReference type="PROSITE" id="PS50011"/>
    </source>
</evidence>
<gene>
    <name evidence="11" type="ORF">NC998_07810</name>
</gene>
<dbReference type="PROSITE" id="PS00107">
    <property type="entry name" value="PROTEIN_KINASE_ATP"/>
    <property type="match status" value="1"/>
</dbReference>
<organism evidence="11 12">
    <name type="scientific">Trichocoleus desertorum GB2-A4</name>
    <dbReference type="NCBI Taxonomy" id="2933944"/>
    <lineage>
        <taxon>Bacteria</taxon>
        <taxon>Bacillati</taxon>
        <taxon>Cyanobacteriota</taxon>
        <taxon>Cyanophyceae</taxon>
        <taxon>Leptolyngbyales</taxon>
        <taxon>Trichocoleusaceae</taxon>
        <taxon>Trichocoleus</taxon>
    </lineage>
</organism>
<dbReference type="GO" id="GO:0004674">
    <property type="term" value="F:protein serine/threonine kinase activity"/>
    <property type="evidence" value="ECO:0007669"/>
    <property type="project" value="UniProtKB-KW"/>
</dbReference>
<dbReference type="PANTHER" id="PTHR24363:SF0">
    <property type="entry name" value="SERINE_THREONINE KINASE LIKE DOMAIN CONTAINING 1"/>
    <property type="match status" value="1"/>
</dbReference>
<evidence type="ECO:0000256" key="5">
    <source>
        <dbReference type="ARBA" id="ARBA00022777"/>
    </source>
</evidence>
<feature type="binding site" evidence="9">
    <location>
        <position position="66"/>
    </location>
    <ligand>
        <name>ATP</name>
        <dbReference type="ChEBI" id="CHEBI:30616"/>
    </ligand>
</feature>
<dbReference type="PANTHER" id="PTHR24363">
    <property type="entry name" value="SERINE/THREONINE PROTEIN KINASE"/>
    <property type="match status" value="1"/>
</dbReference>
<dbReference type="SUPFAM" id="SSF56112">
    <property type="entry name" value="Protein kinase-like (PK-like)"/>
    <property type="match status" value="1"/>
</dbReference>
<dbReference type="Pfam" id="PF00069">
    <property type="entry name" value="Pkinase"/>
    <property type="match status" value="1"/>
</dbReference>
<dbReference type="Proteomes" id="UP001464891">
    <property type="component" value="Unassembled WGS sequence"/>
</dbReference>
<dbReference type="EC" id="2.7.11.1" evidence="1"/>
<evidence type="ECO:0000256" key="9">
    <source>
        <dbReference type="PROSITE-ProRule" id="PRU10141"/>
    </source>
</evidence>
<evidence type="ECO:0000313" key="11">
    <source>
        <dbReference type="EMBL" id="MEP0817000.1"/>
    </source>
</evidence>
<dbReference type="PROSITE" id="PS50011">
    <property type="entry name" value="PROTEIN_KINASE_DOM"/>
    <property type="match status" value="1"/>
</dbReference>
<keyword evidence="6 9" id="KW-0067">ATP-binding</keyword>
<dbReference type="InterPro" id="IPR000719">
    <property type="entry name" value="Prot_kinase_dom"/>
</dbReference>
<comment type="catalytic activity">
    <reaction evidence="7">
        <text>L-threonyl-[protein] + ATP = O-phospho-L-threonyl-[protein] + ADP + H(+)</text>
        <dbReference type="Rhea" id="RHEA:46608"/>
        <dbReference type="Rhea" id="RHEA-COMP:11060"/>
        <dbReference type="Rhea" id="RHEA-COMP:11605"/>
        <dbReference type="ChEBI" id="CHEBI:15378"/>
        <dbReference type="ChEBI" id="CHEBI:30013"/>
        <dbReference type="ChEBI" id="CHEBI:30616"/>
        <dbReference type="ChEBI" id="CHEBI:61977"/>
        <dbReference type="ChEBI" id="CHEBI:456216"/>
        <dbReference type="EC" id="2.7.11.1"/>
    </reaction>
</comment>
<keyword evidence="12" id="KW-1185">Reference proteome</keyword>
<dbReference type="CDD" id="cd14014">
    <property type="entry name" value="STKc_PknB_like"/>
    <property type="match status" value="1"/>
</dbReference>
<name>A0ABV0J5E8_9CYAN</name>
<dbReference type="SMART" id="SM00220">
    <property type="entry name" value="S_TKc"/>
    <property type="match status" value="1"/>
</dbReference>
<dbReference type="InterPro" id="IPR017441">
    <property type="entry name" value="Protein_kinase_ATP_BS"/>
</dbReference>
<evidence type="ECO:0000256" key="3">
    <source>
        <dbReference type="ARBA" id="ARBA00022679"/>
    </source>
</evidence>
<evidence type="ECO:0000313" key="12">
    <source>
        <dbReference type="Proteomes" id="UP001464891"/>
    </source>
</evidence>
<evidence type="ECO:0000256" key="4">
    <source>
        <dbReference type="ARBA" id="ARBA00022741"/>
    </source>
</evidence>
<keyword evidence="5 11" id="KW-0418">Kinase</keyword>
<evidence type="ECO:0000256" key="7">
    <source>
        <dbReference type="ARBA" id="ARBA00047899"/>
    </source>
</evidence>